<gene>
    <name evidence="1" type="ORF">CRV08_02050</name>
</gene>
<protein>
    <submittedName>
        <fullName evidence="1">Uncharacterized protein</fullName>
    </submittedName>
</protein>
<dbReference type="EMBL" id="PDKJ01000002">
    <property type="protein sequence ID" value="RXJ69508.1"/>
    <property type="molecule type" value="Genomic_DNA"/>
</dbReference>
<sequence length="78" mass="9123">MHTIKLNIPDTIYPEIMSLLKNYPNASIVEDNVKPDFIVSSMDEAQKRIEIARESVKKGECIEEKEFWEEMDNHISKL</sequence>
<evidence type="ECO:0000313" key="2">
    <source>
        <dbReference type="Proteomes" id="UP000290172"/>
    </source>
</evidence>
<organism evidence="1 2">
    <name type="scientific">Halarcobacter ebronensis</name>
    <dbReference type="NCBI Taxonomy" id="1462615"/>
    <lineage>
        <taxon>Bacteria</taxon>
        <taxon>Pseudomonadati</taxon>
        <taxon>Campylobacterota</taxon>
        <taxon>Epsilonproteobacteria</taxon>
        <taxon>Campylobacterales</taxon>
        <taxon>Arcobacteraceae</taxon>
        <taxon>Halarcobacter</taxon>
    </lineage>
</organism>
<dbReference type="RefSeq" id="WP_128978569.1">
    <property type="nucleotide sequence ID" value="NZ_PDKJ01000002.1"/>
</dbReference>
<comment type="caution">
    <text evidence="1">The sequence shown here is derived from an EMBL/GenBank/DDBJ whole genome shotgun (WGS) entry which is preliminary data.</text>
</comment>
<accession>A0A4V1LRV4</accession>
<name>A0A4V1LRV4_9BACT</name>
<proteinExistence type="predicted"/>
<dbReference type="AlphaFoldDB" id="A0A4V1LRV4"/>
<dbReference type="Proteomes" id="UP000290172">
    <property type="component" value="Unassembled WGS sequence"/>
</dbReference>
<reference evidence="1 2" key="1">
    <citation type="submission" date="2017-10" db="EMBL/GenBank/DDBJ databases">
        <title>Genomics of the genus Arcobacter.</title>
        <authorList>
            <person name="Perez-Cataluna A."/>
            <person name="Figueras M.J."/>
        </authorList>
    </citation>
    <scope>NUCLEOTIDE SEQUENCE [LARGE SCALE GENOMIC DNA]</scope>
    <source>
        <strain evidence="1 2">CECT 8993</strain>
    </source>
</reference>
<evidence type="ECO:0000313" key="1">
    <source>
        <dbReference type="EMBL" id="RXJ69508.1"/>
    </source>
</evidence>